<proteinExistence type="predicted"/>
<keyword evidence="1" id="KW-0175">Coiled coil</keyword>
<dbReference type="InterPro" id="IPR036249">
    <property type="entry name" value="Thioredoxin-like_sf"/>
</dbReference>
<dbReference type="PIRSF" id="PIRSF006402">
    <property type="entry name" value="UCP006402_thioredoxin"/>
    <property type="match status" value="1"/>
</dbReference>
<dbReference type="OrthoDB" id="9762614at2"/>
<dbReference type="InterPro" id="IPR024705">
    <property type="entry name" value="Ssp411"/>
</dbReference>
<feature type="domain" description="Spermatogenesis-associated protein 20-like TRX" evidence="2">
    <location>
        <begin position="3"/>
        <end position="155"/>
    </location>
</feature>
<dbReference type="CDD" id="cd02955">
    <property type="entry name" value="SSP411"/>
    <property type="match status" value="1"/>
</dbReference>
<comment type="caution">
    <text evidence="3">The sequence shown here is derived from an EMBL/GenBank/DDBJ whole genome shotgun (WGS) entry which is preliminary data.</text>
</comment>
<reference evidence="3 4" key="1">
    <citation type="submission" date="2017-09" db="EMBL/GenBank/DDBJ databases">
        <title>Whole genomes of Flavobacteriaceae.</title>
        <authorList>
            <person name="Stine C."/>
            <person name="Li C."/>
            <person name="Tadesse D."/>
        </authorList>
    </citation>
    <scope>NUCLEOTIDE SEQUENCE [LARGE SCALE GENOMIC DNA]</scope>
    <source>
        <strain evidence="3 4">ATCC 35036</strain>
    </source>
</reference>
<dbReference type="InterPro" id="IPR004879">
    <property type="entry name" value="Ssp411-like_TRX"/>
</dbReference>
<dbReference type="GO" id="GO:0005975">
    <property type="term" value="P:carbohydrate metabolic process"/>
    <property type="evidence" value="ECO:0007669"/>
    <property type="project" value="InterPro"/>
</dbReference>
<dbReference type="SUPFAM" id="SSF48208">
    <property type="entry name" value="Six-hairpin glycosidases"/>
    <property type="match status" value="1"/>
</dbReference>
<dbReference type="Pfam" id="PF03190">
    <property type="entry name" value="Thioredox_DsbH"/>
    <property type="match status" value="1"/>
</dbReference>
<evidence type="ECO:0000259" key="2">
    <source>
        <dbReference type="Pfam" id="PF03190"/>
    </source>
</evidence>
<organism evidence="3 4">
    <name type="scientific">Flavobacterium branchiophilum</name>
    <dbReference type="NCBI Taxonomy" id="55197"/>
    <lineage>
        <taxon>Bacteria</taxon>
        <taxon>Pseudomonadati</taxon>
        <taxon>Bacteroidota</taxon>
        <taxon>Flavobacteriia</taxon>
        <taxon>Flavobacteriales</taxon>
        <taxon>Flavobacteriaceae</taxon>
        <taxon>Flavobacterium</taxon>
    </lineage>
</organism>
<dbReference type="EMBL" id="PCMW01000027">
    <property type="protein sequence ID" value="PDS25578.1"/>
    <property type="molecule type" value="Genomic_DNA"/>
</dbReference>
<accession>A0A2H3KT67</accession>
<name>A0A2H3KT67_9FLAO</name>
<dbReference type="Gene3D" id="3.40.30.10">
    <property type="entry name" value="Glutaredoxin"/>
    <property type="match status" value="1"/>
</dbReference>
<gene>
    <name evidence="3" type="ORF">B0A77_04625</name>
</gene>
<dbReference type="Proteomes" id="UP000220828">
    <property type="component" value="Unassembled WGS sequence"/>
</dbReference>
<evidence type="ECO:0000256" key="1">
    <source>
        <dbReference type="SAM" id="Coils"/>
    </source>
</evidence>
<evidence type="ECO:0000313" key="3">
    <source>
        <dbReference type="EMBL" id="PDS25578.1"/>
    </source>
</evidence>
<protein>
    <submittedName>
        <fullName evidence="3">Thioredoxin domain-containing protein</fullName>
    </submittedName>
</protein>
<dbReference type="AlphaFoldDB" id="A0A2H3KT67"/>
<dbReference type="InterPro" id="IPR008928">
    <property type="entry name" value="6-hairpin_glycosidase_sf"/>
</dbReference>
<dbReference type="RefSeq" id="WP_097553704.1">
    <property type="nucleotide sequence ID" value="NZ_PCMW01000027.1"/>
</dbReference>
<feature type="coiled-coil region" evidence="1">
    <location>
        <begin position="376"/>
        <end position="403"/>
    </location>
</feature>
<evidence type="ECO:0000313" key="4">
    <source>
        <dbReference type="Proteomes" id="UP000220828"/>
    </source>
</evidence>
<dbReference type="PANTHER" id="PTHR42899:SF1">
    <property type="entry name" value="SPERMATOGENESIS-ASSOCIATED PROTEIN 20"/>
    <property type="match status" value="1"/>
</dbReference>
<dbReference type="Gene3D" id="1.50.10.20">
    <property type="match status" value="1"/>
</dbReference>
<sequence length="674" mass="79223">MSNLLHLESSPYLLQHAQNPIHWNAWNNHALQKAINENKLMIVSIGYSACHWCHVMEHESFENLEVAQVMNSHFVNIKIDREERPDLDALYMKALQIMTGQGGWPLNMVCLPDGRPVWGGTYFRKEDWTTALKQIQEVFENQPERMLDYAEKLQKGIDTIGFKPQLHDDLVFSKKTLEDLISKWKRSFDLDFGGMARAPKFMMPNNYVLLLRYADQNQDEELLDFVHLTLTKMAYGGLFDVLGGGFSRYSVDMKWHVPHFEKMLYDNAQLLFLYAQAFQKTGDPLYQEVVEKTIQFIEKEWFTDNKSFCAAFDADSINSQNVLEEGAFYIWTQDELIAFLGDDYGLFSKIFNINEFGHWEHGHYVLIQNQSLAYWAEKESIDLAVLKNKKQEWEQKLYQKRQQRPKPRLDNKVITSWNALTIKGLAEAYKAFGTKKYLQMALQNAQFIAHTLWSPDGHLWHIYQNGTCKINGFLEDYAFVIEAFIHIYEVTFDEDWLLKAKTLTDYTFDYFFDTSKQMFRFNSRKDPELIAQHFEIEDNVIPSSNSVMAHNLNYLSLAFDNLYYQKTAHNMLLQATANVDYPSAFSNWLWLQMDNLYFTSEMVLNSENAVVEATEIHRHYHPENRIFGCFDHSKIPYLKDKTSNKNMYYFCKNKECHLPVTDFQLLKKKLMECL</sequence>
<dbReference type="SUPFAM" id="SSF52833">
    <property type="entry name" value="Thioredoxin-like"/>
    <property type="match status" value="1"/>
</dbReference>
<dbReference type="PANTHER" id="PTHR42899">
    <property type="entry name" value="SPERMATOGENESIS-ASSOCIATED PROTEIN 20"/>
    <property type="match status" value="1"/>
</dbReference>